<reference evidence="2" key="1">
    <citation type="journal article" date="2022" name="Mol. Ecol. Resour.">
        <title>The genomes of chicory, endive, great burdock and yacon provide insights into Asteraceae palaeo-polyploidization history and plant inulin production.</title>
        <authorList>
            <person name="Fan W."/>
            <person name="Wang S."/>
            <person name="Wang H."/>
            <person name="Wang A."/>
            <person name="Jiang F."/>
            <person name="Liu H."/>
            <person name="Zhao H."/>
            <person name="Xu D."/>
            <person name="Zhang Y."/>
        </authorList>
    </citation>
    <scope>NUCLEOTIDE SEQUENCE [LARGE SCALE GENOMIC DNA]</scope>
    <source>
        <strain evidence="2">cv. Yunnan</strain>
    </source>
</reference>
<evidence type="ECO:0000313" key="2">
    <source>
        <dbReference type="Proteomes" id="UP001056120"/>
    </source>
</evidence>
<reference evidence="1 2" key="2">
    <citation type="journal article" date="2022" name="Mol. Ecol. Resour.">
        <title>The genomes of chicory, endive, great burdock and yacon provide insights into Asteraceae paleo-polyploidization history and plant inulin production.</title>
        <authorList>
            <person name="Fan W."/>
            <person name="Wang S."/>
            <person name="Wang H."/>
            <person name="Wang A."/>
            <person name="Jiang F."/>
            <person name="Liu H."/>
            <person name="Zhao H."/>
            <person name="Xu D."/>
            <person name="Zhang Y."/>
        </authorList>
    </citation>
    <scope>NUCLEOTIDE SEQUENCE [LARGE SCALE GENOMIC DNA]</scope>
    <source>
        <strain evidence="2">cv. Yunnan</strain>
        <tissue evidence="1">Leaves</tissue>
    </source>
</reference>
<protein>
    <submittedName>
        <fullName evidence="1">Uncharacterized protein</fullName>
    </submittedName>
</protein>
<evidence type="ECO:0000313" key="1">
    <source>
        <dbReference type="EMBL" id="KAI3817610.1"/>
    </source>
</evidence>
<keyword evidence="2" id="KW-1185">Reference proteome</keyword>
<dbReference type="Proteomes" id="UP001056120">
    <property type="component" value="Linkage Group LG04"/>
</dbReference>
<dbReference type="EMBL" id="CM042021">
    <property type="protein sequence ID" value="KAI3817610.1"/>
    <property type="molecule type" value="Genomic_DNA"/>
</dbReference>
<gene>
    <name evidence="1" type="ORF">L1987_11406</name>
</gene>
<proteinExistence type="predicted"/>
<organism evidence="1 2">
    <name type="scientific">Smallanthus sonchifolius</name>
    <dbReference type="NCBI Taxonomy" id="185202"/>
    <lineage>
        <taxon>Eukaryota</taxon>
        <taxon>Viridiplantae</taxon>
        <taxon>Streptophyta</taxon>
        <taxon>Embryophyta</taxon>
        <taxon>Tracheophyta</taxon>
        <taxon>Spermatophyta</taxon>
        <taxon>Magnoliopsida</taxon>
        <taxon>eudicotyledons</taxon>
        <taxon>Gunneridae</taxon>
        <taxon>Pentapetalae</taxon>
        <taxon>asterids</taxon>
        <taxon>campanulids</taxon>
        <taxon>Asterales</taxon>
        <taxon>Asteraceae</taxon>
        <taxon>Asteroideae</taxon>
        <taxon>Heliantheae alliance</taxon>
        <taxon>Millerieae</taxon>
        <taxon>Smallanthus</taxon>
    </lineage>
</organism>
<name>A0ACB9JDI5_9ASTR</name>
<accession>A0ACB9JDI5</accession>
<comment type="caution">
    <text evidence="1">The sequence shown here is derived from an EMBL/GenBank/DDBJ whole genome shotgun (WGS) entry which is preliminary data.</text>
</comment>
<sequence>MELDCLRKTSSISSIFVKNNSQKLERNRKEQLEKYYPNLICTQSLGHVNTLFMYGFSQFIVAEESELIEGMEFQIHYTQSLVL</sequence>